<dbReference type="AlphaFoldDB" id="A0A239LUX4"/>
<proteinExistence type="predicted"/>
<feature type="non-terminal residue" evidence="1">
    <location>
        <position position="1"/>
    </location>
</feature>
<evidence type="ECO:0000313" key="1">
    <source>
        <dbReference type="EMBL" id="SNT33668.1"/>
    </source>
</evidence>
<reference evidence="1 2" key="1">
    <citation type="submission" date="2017-06" db="EMBL/GenBank/DDBJ databases">
        <authorList>
            <person name="Kim H.J."/>
            <person name="Triplett B.A."/>
        </authorList>
    </citation>
    <scope>NUCLEOTIDE SEQUENCE [LARGE SCALE GENOMIC DNA]</scope>
    <source>
        <strain evidence="1 2">CGMCC 4.5593</strain>
    </source>
</reference>
<sequence>RQSGQVRVVTFRWAVDKQLRGAVCDFAADSRHTNPWAAHLYNHARARGHRHPHAVRILARAWLAVIWKCWTTNTPYDPNRHRALQTLLHQDQQPEG</sequence>
<evidence type="ECO:0000313" key="2">
    <source>
        <dbReference type="Proteomes" id="UP000198362"/>
    </source>
</evidence>
<dbReference type="EMBL" id="FZPH01000004">
    <property type="protein sequence ID" value="SNT33668.1"/>
    <property type="molecule type" value="Genomic_DNA"/>
</dbReference>
<name>A0A239LUX4_9ACTN</name>
<organism evidence="1 2">
    <name type="scientific">Asanoa hainanensis</name>
    <dbReference type="NCBI Taxonomy" id="560556"/>
    <lineage>
        <taxon>Bacteria</taxon>
        <taxon>Bacillati</taxon>
        <taxon>Actinomycetota</taxon>
        <taxon>Actinomycetes</taxon>
        <taxon>Micromonosporales</taxon>
        <taxon>Micromonosporaceae</taxon>
        <taxon>Asanoa</taxon>
    </lineage>
</organism>
<gene>
    <name evidence="1" type="ORF">SAMN05421812_104577</name>
</gene>
<dbReference type="Proteomes" id="UP000198362">
    <property type="component" value="Unassembled WGS sequence"/>
</dbReference>
<accession>A0A239LUX4</accession>
<evidence type="ECO:0008006" key="3">
    <source>
        <dbReference type="Google" id="ProtNLM"/>
    </source>
</evidence>
<protein>
    <recommendedName>
        <fullName evidence="3">Transposase IS116/IS110/IS902 family protein</fullName>
    </recommendedName>
</protein>
<keyword evidence="2" id="KW-1185">Reference proteome</keyword>